<sequence>MFYIVSARKPDSVTLTAKGNFTGPDDLNLIVAKGTHFEIHILVEDDGDSQYTLRLMMDVPVYGRIASMILYRPPGRHTDLLFVSTERYKFFVLSFNPDTEKLVTQATGDLRDRTGRAAEIGQIAIPDPEARVIGMHMYQGLFKVISLRKPELSVIAMCFLHVSNKSNHPVLAVLHQDSKEARHLKTYIIDEHKKEFIDHDLAVTDVEPAANILIPVPRSIGGGVIIVGEQTISYIFDKGASLTIPITPTIMKCYNPIGTDGSRYFLGDYLGKFYVLLLMTNEREAVVKDMRLELIGEVSQPSCIEYLDQGYVFIGSHFGDSQLIRINSGTERPHHNLELKMEFPNLAPTVDFCVVDVEKQGQGQIVACCGGNKDGSLRIIRNGIGIQEIGELEDMQELKGIWALQPNFEAGYDDTLVLSFIGETKLQAMDEEGTMCPVEEGSGFRTDEATLYCANMIEDFFIQVTPSVATLIACDSRAVAAEWAVPAGSRINHACGNASQVLLAISDGLLVYFEVRGGGLVEVSRRRMEHEVSAINATSIDPANPRSAAYCLVGLWNDMSVRLLSLPELVELDKQLLASETIPRSVLLAHIDGVDYAMAALGDGQLFNFVLDSASRTLVDRKKITLGTQPITLCAFQSDGKTNIFAASDRPTVIYSSNGKLLYSNVNLKEVTYMCPFAYSGAPNALALATEGVLKIGLVEAIQKLHIKKVPLGEMARRIVHQESSNTFGILTTCHVMDSAGEEEEKYFFKILDEQTYEILDDYKMDPFESTCSLLSMQFGDKDPKFYYIVGTAFEFPHEDEPQRGRILVFEVTDDRKIHLVHEQQTCGAVYALSALGERLVAGINSKVQLYRWEYTDTQTLSLVEKCGHHGHIIAVTIAVYGDFILVGDLLKSVTLLLYRPAEELIEQIARDPDTNWMTAIEAIDEDTVMCAEQSYNLFSLRKQSDSEVEEDRRRLVPDGYFHLGEPE</sequence>
<dbReference type="EMBL" id="KZ994035">
    <property type="protein sequence ID" value="RKO94037.1"/>
    <property type="molecule type" value="Genomic_DNA"/>
</dbReference>
<dbReference type="InterPro" id="IPR018846">
    <property type="entry name" value="Beta-prop_RSE1/DDB1/CPSF1_1st"/>
</dbReference>
<proteinExistence type="inferred from homology"/>
<dbReference type="InterPro" id="IPR004871">
    <property type="entry name" value="RSE1/DDB1/CPSF1_C"/>
</dbReference>
<dbReference type="InterPro" id="IPR011047">
    <property type="entry name" value="Quinoprotein_ADH-like_sf"/>
</dbReference>
<name>A0A4V1ISM1_9FUNG</name>
<evidence type="ECO:0000313" key="9">
    <source>
        <dbReference type="Proteomes" id="UP000269721"/>
    </source>
</evidence>
<dbReference type="InterPro" id="IPR015943">
    <property type="entry name" value="WD40/YVTN_repeat-like_dom_sf"/>
</dbReference>
<keyword evidence="4" id="KW-0539">Nucleus</keyword>
<evidence type="ECO:0000259" key="6">
    <source>
        <dbReference type="Pfam" id="PF10433"/>
    </source>
</evidence>
<evidence type="ECO:0000259" key="5">
    <source>
        <dbReference type="Pfam" id="PF03178"/>
    </source>
</evidence>
<dbReference type="OrthoDB" id="433457at2759"/>
<comment type="similarity">
    <text evidence="2">Belongs to the DDB1 family.</text>
</comment>
<feature type="domain" description="RSE1/DDB1/CPSF1 second beta-propeller" evidence="7">
    <location>
        <begin position="386"/>
        <end position="697"/>
    </location>
</feature>
<dbReference type="InterPro" id="IPR050358">
    <property type="entry name" value="RSE1/DDB1/CFT1"/>
</dbReference>
<feature type="domain" description="RSE1/DDB1/CPSF1 first beta-propeller" evidence="6">
    <location>
        <begin position="13"/>
        <end position="334"/>
    </location>
</feature>
<dbReference type="Pfam" id="PF10433">
    <property type="entry name" value="Beta-prop_RSE1_1st"/>
    <property type="match status" value="1"/>
</dbReference>
<dbReference type="PANTHER" id="PTHR10644">
    <property type="entry name" value="DNA REPAIR/RNA PROCESSING CPSF FAMILY"/>
    <property type="match status" value="1"/>
</dbReference>
<dbReference type="InterPro" id="IPR058543">
    <property type="entry name" value="Beta-prop_RSE1/DDB1/CPSF1_2nd"/>
</dbReference>
<dbReference type="Proteomes" id="UP000269721">
    <property type="component" value="Unassembled WGS sequence"/>
</dbReference>
<dbReference type="AlphaFoldDB" id="A0A4V1ISM1"/>
<dbReference type="GO" id="GO:0003676">
    <property type="term" value="F:nucleic acid binding"/>
    <property type="evidence" value="ECO:0007669"/>
    <property type="project" value="InterPro"/>
</dbReference>
<organism evidence="8 9">
    <name type="scientific">Blyttiomyces helicus</name>
    <dbReference type="NCBI Taxonomy" id="388810"/>
    <lineage>
        <taxon>Eukaryota</taxon>
        <taxon>Fungi</taxon>
        <taxon>Fungi incertae sedis</taxon>
        <taxon>Chytridiomycota</taxon>
        <taxon>Chytridiomycota incertae sedis</taxon>
        <taxon>Chytridiomycetes</taxon>
        <taxon>Chytridiomycetes incertae sedis</taxon>
        <taxon>Blyttiomyces</taxon>
    </lineage>
</organism>
<evidence type="ECO:0000256" key="2">
    <source>
        <dbReference type="ARBA" id="ARBA00007453"/>
    </source>
</evidence>
<comment type="subcellular location">
    <subcellularLocation>
        <location evidence="1">Nucleus</location>
    </subcellularLocation>
</comment>
<gene>
    <name evidence="8" type="ORF">BDK51DRAFT_18319</name>
</gene>
<dbReference type="GO" id="GO:0005634">
    <property type="term" value="C:nucleus"/>
    <property type="evidence" value="ECO:0007669"/>
    <property type="project" value="UniProtKB-SubCell"/>
</dbReference>
<dbReference type="Pfam" id="PF23726">
    <property type="entry name" value="Beta-prop_RSE1_2nd"/>
    <property type="match status" value="1"/>
</dbReference>
<evidence type="ECO:0000256" key="4">
    <source>
        <dbReference type="ARBA" id="ARBA00023242"/>
    </source>
</evidence>
<evidence type="ECO:0000256" key="1">
    <source>
        <dbReference type="ARBA" id="ARBA00004123"/>
    </source>
</evidence>
<evidence type="ECO:0000259" key="7">
    <source>
        <dbReference type="Pfam" id="PF23726"/>
    </source>
</evidence>
<evidence type="ECO:0000313" key="8">
    <source>
        <dbReference type="EMBL" id="RKO94037.1"/>
    </source>
</evidence>
<reference evidence="9" key="1">
    <citation type="journal article" date="2018" name="Nat. Microbiol.">
        <title>Leveraging single-cell genomics to expand the fungal tree of life.</title>
        <authorList>
            <person name="Ahrendt S.R."/>
            <person name="Quandt C.A."/>
            <person name="Ciobanu D."/>
            <person name="Clum A."/>
            <person name="Salamov A."/>
            <person name="Andreopoulos B."/>
            <person name="Cheng J.F."/>
            <person name="Woyke T."/>
            <person name="Pelin A."/>
            <person name="Henrissat B."/>
            <person name="Reynolds N.K."/>
            <person name="Benny G.L."/>
            <person name="Smith M.E."/>
            <person name="James T.Y."/>
            <person name="Grigoriev I.V."/>
        </authorList>
    </citation>
    <scope>NUCLEOTIDE SEQUENCE [LARGE SCALE GENOMIC DNA]</scope>
</reference>
<feature type="domain" description="RSE1/DDB1/CPSF1 C-terminal" evidence="5">
    <location>
        <begin position="747"/>
        <end position="966"/>
    </location>
</feature>
<dbReference type="Gene3D" id="2.130.10.10">
    <property type="entry name" value="YVTN repeat-like/Quinoprotein amine dehydrogenase"/>
    <property type="match status" value="3"/>
</dbReference>
<evidence type="ECO:0000256" key="3">
    <source>
        <dbReference type="ARBA" id="ARBA00014577"/>
    </source>
</evidence>
<accession>A0A4V1ISM1</accession>
<dbReference type="Pfam" id="PF03178">
    <property type="entry name" value="CPSF_A"/>
    <property type="match status" value="1"/>
</dbReference>
<protein>
    <recommendedName>
        <fullName evidence="3">DNA damage-binding protein 1</fullName>
    </recommendedName>
</protein>
<keyword evidence="9" id="KW-1185">Reference proteome</keyword>
<dbReference type="SUPFAM" id="SSF50998">
    <property type="entry name" value="Quinoprotein alcohol dehydrogenase-like"/>
    <property type="match status" value="1"/>
</dbReference>